<feature type="compositionally biased region" description="Low complexity" evidence="3">
    <location>
        <begin position="140"/>
        <end position="151"/>
    </location>
</feature>
<dbReference type="GO" id="GO:0004674">
    <property type="term" value="F:protein serine/threonine kinase activity"/>
    <property type="evidence" value="ECO:0007669"/>
    <property type="project" value="TreeGrafter"/>
</dbReference>
<evidence type="ECO:0000256" key="3">
    <source>
        <dbReference type="SAM" id="MobiDB-lite"/>
    </source>
</evidence>
<evidence type="ECO:0000313" key="5">
    <source>
        <dbReference type="EMBL" id="ORX47189.1"/>
    </source>
</evidence>
<dbReference type="SUPFAM" id="SSF56112">
    <property type="entry name" value="Protein kinase-like (PK-like)"/>
    <property type="match status" value="1"/>
</dbReference>
<feature type="compositionally biased region" description="Low complexity" evidence="3">
    <location>
        <begin position="102"/>
        <end position="117"/>
    </location>
</feature>
<evidence type="ECO:0000259" key="4">
    <source>
        <dbReference type="PROSITE" id="PS50011"/>
    </source>
</evidence>
<dbReference type="GO" id="GO:0005737">
    <property type="term" value="C:cytoplasm"/>
    <property type="evidence" value="ECO:0007669"/>
    <property type="project" value="TreeGrafter"/>
</dbReference>
<dbReference type="Proteomes" id="UP000242146">
    <property type="component" value="Unassembled WGS sequence"/>
</dbReference>
<dbReference type="PANTHER" id="PTHR24346:SF30">
    <property type="entry name" value="MATERNAL EMBRYONIC LEUCINE ZIPPER KINASE"/>
    <property type="match status" value="1"/>
</dbReference>
<keyword evidence="2" id="KW-0067">ATP-binding</keyword>
<proteinExistence type="predicted"/>
<comment type="caution">
    <text evidence="5">The sequence shown here is derived from an EMBL/GenBank/DDBJ whole genome shotgun (WGS) entry which is preliminary data.</text>
</comment>
<feature type="region of interest" description="Disordered" evidence="3">
    <location>
        <begin position="1"/>
        <end position="162"/>
    </location>
</feature>
<feature type="compositionally biased region" description="Polar residues" evidence="3">
    <location>
        <begin position="54"/>
        <end position="64"/>
    </location>
</feature>
<evidence type="ECO:0000256" key="1">
    <source>
        <dbReference type="ARBA" id="ARBA00022741"/>
    </source>
</evidence>
<evidence type="ECO:0000256" key="2">
    <source>
        <dbReference type="ARBA" id="ARBA00022840"/>
    </source>
</evidence>
<sequence>MKRITSWLPSRRRQDPQHVQDWRHLSPNQPPIPNLLAASPSSTLSFLPFRLLPTSPTQPDQTSRNRWKDAPGEHRYARHRRSQPLDPILEESEASTKPSMESTSLSHPPHVSSSVSSHDSRSSPPPLIRTPDTRQGRPGGSQRSAASSQSSSPPPTSRQEMSVEELCRAKFIAMVQAACRSQRAPSSIQMRAIPLAEHALQLIWCTPQGEQRENRYTGNMQYIPPEMFLGNSDSQGPSDVWVLGISLYHMLVGSFPFQGPSHSNIIKKMMQADFSIPTHLSEDAKDLLRRMLAPKQTRASLDLVTFHPWLKPLQPTLTPKTDNGCRVQRPPKKHRRSLSKWLLLLCQGPFPPPSKPYQELAHLGRRPLV</sequence>
<gene>
    <name evidence="5" type="ORF">DM01DRAFT_1339208</name>
</gene>
<evidence type="ECO:0000313" key="6">
    <source>
        <dbReference type="Proteomes" id="UP000242146"/>
    </source>
</evidence>
<dbReference type="PROSITE" id="PS50011">
    <property type="entry name" value="PROTEIN_KINASE_DOM"/>
    <property type="match status" value="1"/>
</dbReference>
<feature type="compositionally biased region" description="Basic and acidic residues" evidence="3">
    <location>
        <begin position="12"/>
        <end position="24"/>
    </location>
</feature>
<keyword evidence="6" id="KW-1185">Reference proteome</keyword>
<feature type="compositionally biased region" description="Basic and acidic residues" evidence="3">
    <location>
        <begin position="66"/>
        <end position="75"/>
    </location>
</feature>
<dbReference type="InterPro" id="IPR000719">
    <property type="entry name" value="Prot_kinase_dom"/>
</dbReference>
<dbReference type="Gene3D" id="1.10.510.10">
    <property type="entry name" value="Transferase(Phosphotransferase) domain 1"/>
    <property type="match status" value="1"/>
</dbReference>
<protein>
    <recommendedName>
        <fullName evidence="4">Protein kinase domain-containing protein</fullName>
    </recommendedName>
</protein>
<dbReference type="GO" id="GO:0005524">
    <property type="term" value="F:ATP binding"/>
    <property type="evidence" value="ECO:0007669"/>
    <property type="project" value="UniProtKB-KW"/>
</dbReference>
<dbReference type="AlphaFoldDB" id="A0A1X2G7Q5"/>
<dbReference type="OrthoDB" id="410920at2759"/>
<dbReference type="GO" id="GO:0035556">
    <property type="term" value="P:intracellular signal transduction"/>
    <property type="evidence" value="ECO:0007669"/>
    <property type="project" value="TreeGrafter"/>
</dbReference>
<dbReference type="EMBL" id="MCGT01000034">
    <property type="protein sequence ID" value="ORX47189.1"/>
    <property type="molecule type" value="Genomic_DNA"/>
</dbReference>
<accession>A0A1X2G7Q5</accession>
<keyword evidence="1" id="KW-0547">Nucleotide-binding</keyword>
<dbReference type="PANTHER" id="PTHR24346">
    <property type="entry name" value="MAP/MICROTUBULE AFFINITY-REGULATING KINASE"/>
    <property type="match status" value="1"/>
</dbReference>
<dbReference type="Pfam" id="PF00069">
    <property type="entry name" value="Pkinase"/>
    <property type="match status" value="1"/>
</dbReference>
<dbReference type="SMART" id="SM00220">
    <property type="entry name" value="S_TKc"/>
    <property type="match status" value="1"/>
</dbReference>
<name>A0A1X2G7Q5_9FUNG</name>
<reference evidence="5 6" key="1">
    <citation type="submission" date="2016-07" db="EMBL/GenBank/DDBJ databases">
        <title>Pervasive Adenine N6-methylation of Active Genes in Fungi.</title>
        <authorList>
            <consortium name="DOE Joint Genome Institute"/>
            <person name="Mondo S.J."/>
            <person name="Dannebaum R.O."/>
            <person name="Kuo R.C."/>
            <person name="Labutti K."/>
            <person name="Haridas S."/>
            <person name="Kuo A."/>
            <person name="Salamov A."/>
            <person name="Ahrendt S.R."/>
            <person name="Lipzen A."/>
            <person name="Sullivan W."/>
            <person name="Andreopoulos W.B."/>
            <person name="Clum A."/>
            <person name="Lindquist E."/>
            <person name="Daum C."/>
            <person name="Ramamoorthy G.K."/>
            <person name="Gryganskyi A."/>
            <person name="Culley D."/>
            <person name="Magnuson J.K."/>
            <person name="James T.Y."/>
            <person name="O'Malley M.A."/>
            <person name="Stajich J.E."/>
            <person name="Spatafora J.W."/>
            <person name="Visel A."/>
            <person name="Grigoriev I.V."/>
        </authorList>
    </citation>
    <scope>NUCLEOTIDE SEQUENCE [LARGE SCALE GENOMIC DNA]</scope>
    <source>
        <strain evidence="5 6">NRRL 3301</strain>
    </source>
</reference>
<feature type="domain" description="Protein kinase" evidence="4">
    <location>
        <begin position="1"/>
        <end position="310"/>
    </location>
</feature>
<organism evidence="5 6">
    <name type="scientific">Hesseltinella vesiculosa</name>
    <dbReference type="NCBI Taxonomy" id="101127"/>
    <lineage>
        <taxon>Eukaryota</taxon>
        <taxon>Fungi</taxon>
        <taxon>Fungi incertae sedis</taxon>
        <taxon>Mucoromycota</taxon>
        <taxon>Mucoromycotina</taxon>
        <taxon>Mucoromycetes</taxon>
        <taxon>Mucorales</taxon>
        <taxon>Cunninghamellaceae</taxon>
        <taxon>Hesseltinella</taxon>
    </lineage>
</organism>
<dbReference type="InterPro" id="IPR011009">
    <property type="entry name" value="Kinase-like_dom_sf"/>
</dbReference>